<name>A0AAV1JYW6_9NEOP</name>
<proteinExistence type="predicted"/>
<organism evidence="1 2">
    <name type="scientific">Leptosia nina</name>
    <dbReference type="NCBI Taxonomy" id="320188"/>
    <lineage>
        <taxon>Eukaryota</taxon>
        <taxon>Metazoa</taxon>
        <taxon>Ecdysozoa</taxon>
        <taxon>Arthropoda</taxon>
        <taxon>Hexapoda</taxon>
        <taxon>Insecta</taxon>
        <taxon>Pterygota</taxon>
        <taxon>Neoptera</taxon>
        <taxon>Endopterygota</taxon>
        <taxon>Lepidoptera</taxon>
        <taxon>Glossata</taxon>
        <taxon>Ditrysia</taxon>
        <taxon>Papilionoidea</taxon>
        <taxon>Pieridae</taxon>
        <taxon>Pierinae</taxon>
        <taxon>Leptosia</taxon>
    </lineage>
</organism>
<gene>
    <name evidence="1" type="ORF">LNINA_LOCUS13436</name>
</gene>
<dbReference type="Proteomes" id="UP001497472">
    <property type="component" value="Unassembled WGS sequence"/>
</dbReference>
<evidence type="ECO:0000313" key="2">
    <source>
        <dbReference type="Proteomes" id="UP001497472"/>
    </source>
</evidence>
<keyword evidence="2" id="KW-1185">Reference proteome</keyword>
<protein>
    <submittedName>
        <fullName evidence="1">Uncharacterized protein</fullName>
    </submittedName>
</protein>
<reference evidence="1 2" key="1">
    <citation type="submission" date="2023-11" db="EMBL/GenBank/DDBJ databases">
        <authorList>
            <person name="Okamura Y."/>
        </authorList>
    </citation>
    <scope>NUCLEOTIDE SEQUENCE [LARGE SCALE GENOMIC DNA]</scope>
</reference>
<evidence type="ECO:0000313" key="1">
    <source>
        <dbReference type="EMBL" id="CAK1554527.1"/>
    </source>
</evidence>
<dbReference type="AlphaFoldDB" id="A0AAV1JYW6"/>
<comment type="caution">
    <text evidence="1">The sequence shown here is derived from an EMBL/GenBank/DDBJ whole genome shotgun (WGS) entry which is preliminary data.</text>
</comment>
<accession>A0AAV1JYW6</accession>
<sequence>MALYRFWFENILRHGLIVFYLNVSYSHKFLINLFLHTVCFTRYCGGQERPTEAEAVAGAEIDAFNDATHPNVLMHLH</sequence>
<dbReference type="EMBL" id="CAVLEF010000278">
    <property type="protein sequence ID" value="CAK1554527.1"/>
    <property type="molecule type" value="Genomic_DNA"/>
</dbReference>